<keyword evidence="1" id="KW-1133">Transmembrane helix</keyword>
<feature type="transmembrane region" description="Helical" evidence="1">
    <location>
        <begin position="442"/>
        <end position="470"/>
    </location>
</feature>
<feature type="transmembrane region" description="Helical" evidence="1">
    <location>
        <begin position="331"/>
        <end position="349"/>
    </location>
</feature>
<evidence type="ECO:0000313" key="3">
    <source>
        <dbReference type="Proteomes" id="UP001321804"/>
    </source>
</evidence>
<dbReference type="Proteomes" id="UP001321804">
    <property type="component" value="Chromosome"/>
</dbReference>
<feature type="transmembrane region" description="Helical" evidence="1">
    <location>
        <begin position="505"/>
        <end position="531"/>
    </location>
</feature>
<dbReference type="RefSeq" id="WP_317696895.1">
    <property type="nucleotide sequence ID" value="NZ_AP026801.1"/>
</dbReference>
<dbReference type="AlphaFoldDB" id="A0AAU9D776"/>
<evidence type="ECO:0008006" key="4">
    <source>
        <dbReference type="Google" id="ProtNLM"/>
    </source>
</evidence>
<keyword evidence="1" id="KW-0472">Membrane</keyword>
<feature type="transmembrane region" description="Helical" evidence="1">
    <location>
        <begin position="482"/>
        <end position="499"/>
    </location>
</feature>
<evidence type="ECO:0000313" key="2">
    <source>
        <dbReference type="EMBL" id="BDR55515.1"/>
    </source>
</evidence>
<reference evidence="2 3" key="1">
    <citation type="journal article" date="2023" name="Microbiol. Spectr.">
        <title>Symbiosis of Carpenter Bees with Uncharacterized Lactic Acid Bacteria Showing NAD Auxotrophy.</title>
        <authorList>
            <person name="Kawasaki S."/>
            <person name="Ozawa K."/>
            <person name="Mori T."/>
            <person name="Yamamoto A."/>
            <person name="Ito M."/>
            <person name="Ohkuma M."/>
            <person name="Sakamoto M."/>
            <person name="Matsutani M."/>
        </authorList>
    </citation>
    <scope>NUCLEOTIDE SEQUENCE [LARGE SCALE GENOMIC DNA]</scope>
    <source>
        <strain evidence="2 3">KimC2</strain>
    </source>
</reference>
<feature type="transmembrane region" description="Helical" evidence="1">
    <location>
        <begin position="166"/>
        <end position="183"/>
    </location>
</feature>
<gene>
    <name evidence="2" type="ORF">KIMC2_00770</name>
</gene>
<feature type="transmembrane region" description="Helical" evidence="1">
    <location>
        <begin position="415"/>
        <end position="436"/>
    </location>
</feature>
<feature type="transmembrane region" description="Helical" evidence="1">
    <location>
        <begin position="57"/>
        <end position="80"/>
    </location>
</feature>
<organism evidence="2 3">
    <name type="scientific">Xylocopilactobacillus apis</name>
    <dbReference type="NCBI Taxonomy" id="2932183"/>
    <lineage>
        <taxon>Bacteria</taxon>
        <taxon>Bacillati</taxon>
        <taxon>Bacillota</taxon>
        <taxon>Bacilli</taxon>
        <taxon>Lactobacillales</taxon>
        <taxon>Lactobacillaceae</taxon>
        <taxon>Xylocopilactobacillus</taxon>
    </lineage>
</organism>
<sequence>MNNVFKINLFAYRVKNTERVNGLLYFFRRIPLIGKNITPHIYQVRGLKTFLTIIHGIYRFIVNLFFGALVFLIAGIGTAVYLDNIIHQNKDIIIFTVTIWIIILGIVHSIPLNFLIVDDDALKLTDKFNLSKQNSLRILSFGKFLRQNLTASMLPLLILSIIQNNIWIFLAGSGFYAVTLSWFQFICRLRWRYKMAGNISIVGYLLIFAVMPLILFASGKLEILSKLIFNPIAAIVSWLITAAFVYYWLKFPLEGEFIKNMIWKLQKSTDALKMKKSGTDEYLGQGISLEKKISANNEIKVPPKATGSNYLNALLFARYQPQLKKMLRNRLLLIAAAGLIGLIGIKVLMPHNLITEKEITKVYGILFFVFYNCSFGKTIVQVLFVNCDSAMLYYPFYRQPKAIVKGFNYRFIQTIKFNSIIAALILVLFMGFPLVSPLKIPLMFYLILILELFALTLFFSFHELFIYYLIQPFTSDLRVVSPLYKIITVLMWIISYNFFEGKLSGYGYAITIGVFTLIYVAIGTIIIYWFAPKTFRIRT</sequence>
<keyword evidence="1" id="KW-0812">Transmembrane</keyword>
<protein>
    <recommendedName>
        <fullName evidence="4">ABC transporter permease</fullName>
    </recommendedName>
</protein>
<proteinExistence type="predicted"/>
<accession>A0AAU9D776</accession>
<dbReference type="EMBL" id="AP026801">
    <property type="protein sequence ID" value="BDR55515.1"/>
    <property type="molecule type" value="Genomic_DNA"/>
</dbReference>
<name>A0AAU9D776_9LACO</name>
<evidence type="ECO:0000256" key="1">
    <source>
        <dbReference type="SAM" id="Phobius"/>
    </source>
</evidence>
<feature type="transmembrane region" description="Helical" evidence="1">
    <location>
        <begin position="92"/>
        <end position="117"/>
    </location>
</feature>
<feature type="transmembrane region" description="Helical" evidence="1">
    <location>
        <begin position="369"/>
        <end position="394"/>
    </location>
</feature>
<feature type="transmembrane region" description="Helical" evidence="1">
    <location>
        <begin position="228"/>
        <end position="249"/>
    </location>
</feature>
<dbReference type="KEGG" id="xak:KIMC2_00770"/>
<feature type="transmembrane region" description="Helical" evidence="1">
    <location>
        <begin position="195"/>
        <end position="216"/>
    </location>
</feature>
<keyword evidence="3" id="KW-1185">Reference proteome</keyword>